<proteinExistence type="predicted"/>
<evidence type="ECO:0000313" key="2">
    <source>
        <dbReference type="EMBL" id="MCI71117.1"/>
    </source>
</evidence>
<feature type="non-terminal residue" evidence="2">
    <location>
        <position position="68"/>
    </location>
</feature>
<protein>
    <submittedName>
        <fullName evidence="2">Uncharacterized protein</fullName>
    </submittedName>
</protein>
<comment type="caution">
    <text evidence="2">The sequence shown here is derived from an EMBL/GenBank/DDBJ whole genome shotgun (WGS) entry which is preliminary data.</text>
</comment>
<accession>A0A392UE52</accession>
<name>A0A392UE52_9FABA</name>
<keyword evidence="3" id="KW-1185">Reference proteome</keyword>
<sequence length="68" mass="6758">AAEEKTSGNTSASGAGVPEAKSTEDNTTTETVATGTTGASEANTIDKGKKPAASAFVDNPVFEKPEGK</sequence>
<evidence type="ECO:0000256" key="1">
    <source>
        <dbReference type="SAM" id="MobiDB-lite"/>
    </source>
</evidence>
<feature type="region of interest" description="Disordered" evidence="1">
    <location>
        <begin position="1"/>
        <end position="68"/>
    </location>
</feature>
<feature type="non-terminal residue" evidence="2">
    <location>
        <position position="1"/>
    </location>
</feature>
<organism evidence="2 3">
    <name type="scientific">Trifolium medium</name>
    <dbReference type="NCBI Taxonomy" id="97028"/>
    <lineage>
        <taxon>Eukaryota</taxon>
        <taxon>Viridiplantae</taxon>
        <taxon>Streptophyta</taxon>
        <taxon>Embryophyta</taxon>
        <taxon>Tracheophyta</taxon>
        <taxon>Spermatophyta</taxon>
        <taxon>Magnoliopsida</taxon>
        <taxon>eudicotyledons</taxon>
        <taxon>Gunneridae</taxon>
        <taxon>Pentapetalae</taxon>
        <taxon>rosids</taxon>
        <taxon>fabids</taxon>
        <taxon>Fabales</taxon>
        <taxon>Fabaceae</taxon>
        <taxon>Papilionoideae</taxon>
        <taxon>50 kb inversion clade</taxon>
        <taxon>NPAAA clade</taxon>
        <taxon>Hologalegina</taxon>
        <taxon>IRL clade</taxon>
        <taxon>Trifolieae</taxon>
        <taxon>Trifolium</taxon>
    </lineage>
</organism>
<dbReference type="EMBL" id="LXQA010789881">
    <property type="protein sequence ID" value="MCI71117.1"/>
    <property type="molecule type" value="Genomic_DNA"/>
</dbReference>
<dbReference type="Proteomes" id="UP000265520">
    <property type="component" value="Unassembled WGS sequence"/>
</dbReference>
<feature type="compositionally biased region" description="Low complexity" evidence="1">
    <location>
        <begin position="25"/>
        <end position="42"/>
    </location>
</feature>
<evidence type="ECO:0000313" key="3">
    <source>
        <dbReference type="Proteomes" id="UP000265520"/>
    </source>
</evidence>
<dbReference type="AlphaFoldDB" id="A0A392UE52"/>
<reference evidence="2 3" key="1">
    <citation type="journal article" date="2018" name="Front. Plant Sci.">
        <title>Red Clover (Trifolium pratense) and Zigzag Clover (T. medium) - A Picture of Genomic Similarities and Differences.</title>
        <authorList>
            <person name="Dluhosova J."/>
            <person name="Istvanek J."/>
            <person name="Nedelnik J."/>
            <person name="Repkova J."/>
        </authorList>
    </citation>
    <scope>NUCLEOTIDE SEQUENCE [LARGE SCALE GENOMIC DNA]</scope>
    <source>
        <strain evidence="3">cv. 10/8</strain>
        <tissue evidence="2">Leaf</tissue>
    </source>
</reference>